<dbReference type="InterPro" id="IPR001214">
    <property type="entry name" value="SET_dom"/>
</dbReference>
<dbReference type="AlphaFoldDB" id="A0A5C4S0W4"/>
<reference evidence="2 3" key="1">
    <citation type="submission" date="2019-05" db="EMBL/GenBank/DDBJ databases">
        <title>Draft Whole-Genome sequence of the green sulfur bacterium Prosthecochloris vibrioformis DSM 260.</title>
        <authorList>
            <person name="Meyer T.E."/>
            <person name="Kyndt J.A."/>
        </authorList>
    </citation>
    <scope>NUCLEOTIDE SEQUENCE [LARGE SCALE GENOMIC DNA]</scope>
    <source>
        <strain evidence="2 3">DSM 260</strain>
    </source>
</reference>
<accession>A0A5C4S0W4</accession>
<dbReference type="Gene3D" id="2.170.270.10">
    <property type="entry name" value="SET domain"/>
    <property type="match status" value="1"/>
</dbReference>
<dbReference type="PROSITE" id="PS50280">
    <property type="entry name" value="SET"/>
    <property type="match status" value="1"/>
</dbReference>
<organism evidence="2 3">
    <name type="scientific">Prosthecochloris vibrioformis</name>
    <name type="common">Chlorobium vibrioforme</name>
    <dbReference type="NCBI Taxonomy" id="1098"/>
    <lineage>
        <taxon>Bacteria</taxon>
        <taxon>Pseudomonadati</taxon>
        <taxon>Chlorobiota</taxon>
        <taxon>Chlorobiia</taxon>
        <taxon>Chlorobiales</taxon>
        <taxon>Chlorobiaceae</taxon>
        <taxon>Prosthecochloris</taxon>
    </lineage>
</organism>
<dbReference type="CDD" id="cd10540">
    <property type="entry name" value="SET_SpSet7-like"/>
    <property type="match status" value="1"/>
</dbReference>
<sequence>MQPALFALCALCFSAGIAGGWYLSIRIRNIPEPGPSTPDQIPMLRIGPSRVSGRGVLATRPIDKGETLERCPVLEVHEGDVGGELLNYVFYGNDPSKRLVAMGSGMLFNHSSTPNVGYWLEESKLGPELVLYTLRRVEKGEELFYDYGREWWESRQLQQKN</sequence>
<proteinExistence type="predicted"/>
<dbReference type="EMBL" id="VDCI01000003">
    <property type="protein sequence ID" value="TNJ36915.1"/>
    <property type="molecule type" value="Genomic_DNA"/>
</dbReference>
<evidence type="ECO:0000313" key="2">
    <source>
        <dbReference type="EMBL" id="TNJ36915.1"/>
    </source>
</evidence>
<evidence type="ECO:0000313" key="3">
    <source>
        <dbReference type="Proteomes" id="UP000309544"/>
    </source>
</evidence>
<comment type="caution">
    <text evidence="2">The sequence shown here is derived from an EMBL/GenBank/DDBJ whole genome shotgun (WGS) entry which is preliminary data.</text>
</comment>
<feature type="domain" description="SET" evidence="1">
    <location>
        <begin position="42"/>
        <end position="148"/>
    </location>
</feature>
<dbReference type="Proteomes" id="UP000309544">
    <property type="component" value="Unassembled WGS sequence"/>
</dbReference>
<name>A0A5C4S0W4_PROVB</name>
<gene>
    <name evidence="2" type="ORF">FGF68_04905</name>
</gene>
<dbReference type="InterPro" id="IPR046341">
    <property type="entry name" value="SET_dom_sf"/>
</dbReference>
<protein>
    <submittedName>
        <fullName evidence="2">SET domain-containing protein</fullName>
    </submittedName>
</protein>
<keyword evidence="3" id="KW-1185">Reference proteome</keyword>
<dbReference type="RefSeq" id="WP_139626423.1">
    <property type="nucleotide sequence ID" value="NZ_VDCI01000003.1"/>
</dbReference>
<evidence type="ECO:0000259" key="1">
    <source>
        <dbReference type="PROSITE" id="PS50280"/>
    </source>
</evidence>
<dbReference type="Pfam" id="PF00856">
    <property type="entry name" value="SET"/>
    <property type="match status" value="1"/>
</dbReference>
<dbReference type="SMART" id="SM00317">
    <property type="entry name" value="SET"/>
    <property type="match status" value="1"/>
</dbReference>
<dbReference type="SUPFAM" id="SSF82199">
    <property type="entry name" value="SET domain"/>
    <property type="match status" value="1"/>
</dbReference>